<gene>
    <name evidence="2" type="ORF">GUJ93_ZPchr0001g32380</name>
</gene>
<dbReference type="Proteomes" id="UP000729402">
    <property type="component" value="Unassembled WGS sequence"/>
</dbReference>
<name>A0A8J5RMI2_ZIZPA</name>
<comment type="caution">
    <text evidence="2">The sequence shown here is derived from an EMBL/GenBank/DDBJ whole genome shotgun (WGS) entry which is preliminary data.</text>
</comment>
<dbReference type="AlphaFoldDB" id="A0A8J5RMI2"/>
<evidence type="ECO:0000313" key="3">
    <source>
        <dbReference type="Proteomes" id="UP000729402"/>
    </source>
</evidence>
<protein>
    <recommendedName>
        <fullName evidence="4">Secreted protein</fullName>
    </recommendedName>
</protein>
<evidence type="ECO:0000256" key="1">
    <source>
        <dbReference type="SAM" id="SignalP"/>
    </source>
</evidence>
<feature type="signal peptide" evidence="1">
    <location>
        <begin position="1"/>
        <end position="27"/>
    </location>
</feature>
<evidence type="ECO:0000313" key="2">
    <source>
        <dbReference type="EMBL" id="KAG8051522.1"/>
    </source>
</evidence>
<proteinExistence type="predicted"/>
<dbReference type="EMBL" id="JAAALK010000288">
    <property type="protein sequence ID" value="KAG8051522.1"/>
    <property type="molecule type" value="Genomic_DNA"/>
</dbReference>
<keyword evidence="3" id="KW-1185">Reference proteome</keyword>
<reference evidence="2" key="2">
    <citation type="submission" date="2021-02" db="EMBL/GenBank/DDBJ databases">
        <authorList>
            <person name="Kimball J.A."/>
            <person name="Haas M.W."/>
            <person name="Macchietto M."/>
            <person name="Kono T."/>
            <person name="Duquette J."/>
            <person name="Shao M."/>
        </authorList>
    </citation>
    <scope>NUCLEOTIDE SEQUENCE</scope>
    <source>
        <tissue evidence="2">Fresh leaf tissue</tissue>
    </source>
</reference>
<accession>A0A8J5RMI2</accession>
<organism evidence="2 3">
    <name type="scientific">Zizania palustris</name>
    <name type="common">Northern wild rice</name>
    <dbReference type="NCBI Taxonomy" id="103762"/>
    <lineage>
        <taxon>Eukaryota</taxon>
        <taxon>Viridiplantae</taxon>
        <taxon>Streptophyta</taxon>
        <taxon>Embryophyta</taxon>
        <taxon>Tracheophyta</taxon>
        <taxon>Spermatophyta</taxon>
        <taxon>Magnoliopsida</taxon>
        <taxon>Liliopsida</taxon>
        <taxon>Poales</taxon>
        <taxon>Poaceae</taxon>
        <taxon>BOP clade</taxon>
        <taxon>Oryzoideae</taxon>
        <taxon>Oryzeae</taxon>
        <taxon>Zizaniinae</taxon>
        <taxon>Zizania</taxon>
    </lineage>
</organism>
<reference evidence="2" key="1">
    <citation type="journal article" date="2021" name="bioRxiv">
        <title>Whole Genome Assembly and Annotation of Northern Wild Rice, Zizania palustris L., Supports a Whole Genome Duplication in the Zizania Genus.</title>
        <authorList>
            <person name="Haas M."/>
            <person name="Kono T."/>
            <person name="Macchietto M."/>
            <person name="Millas R."/>
            <person name="McGilp L."/>
            <person name="Shao M."/>
            <person name="Duquette J."/>
            <person name="Hirsch C.N."/>
            <person name="Kimball J."/>
        </authorList>
    </citation>
    <scope>NUCLEOTIDE SEQUENCE</scope>
    <source>
        <tissue evidence="2">Fresh leaf tissue</tissue>
    </source>
</reference>
<evidence type="ECO:0008006" key="4">
    <source>
        <dbReference type="Google" id="ProtNLM"/>
    </source>
</evidence>
<keyword evidence="1" id="KW-0732">Signal</keyword>
<sequence>MCLGLLCSKRLFFLLSGLRSTSPAAAAARKPWLETADGTMGGGPSLQKLPVGRRRVLTENPVAAEPLLRLASPQPKP</sequence>
<feature type="chain" id="PRO_5035189053" description="Secreted protein" evidence="1">
    <location>
        <begin position="28"/>
        <end position="77"/>
    </location>
</feature>